<protein>
    <submittedName>
        <fullName evidence="1">Uncharacterized protein</fullName>
    </submittedName>
</protein>
<dbReference type="EMBL" id="REGN01002557">
    <property type="protein sequence ID" value="RNA27350.1"/>
    <property type="molecule type" value="Genomic_DNA"/>
</dbReference>
<name>A0A3M7RV66_BRAPC</name>
<comment type="caution">
    <text evidence="1">The sequence shown here is derived from an EMBL/GenBank/DDBJ whole genome shotgun (WGS) entry which is preliminary data.</text>
</comment>
<sequence length="75" mass="8705">MYLSVIYHLFCAISATIDVLLKLYNLNLSAIVRGLPLQNSETISVKLNRFVKTKITYKLTINRPKRQQNTEMAKY</sequence>
<proteinExistence type="predicted"/>
<reference evidence="1 2" key="1">
    <citation type="journal article" date="2018" name="Sci. Rep.">
        <title>Genomic signatures of local adaptation to the degree of environmental predictability in rotifers.</title>
        <authorList>
            <person name="Franch-Gras L."/>
            <person name="Hahn C."/>
            <person name="Garcia-Roger E.M."/>
            <person name="Carmona M.J."/>
            <person name="Serra M."/>
            <person name="Gomez A."/>
        </authorList>
    </citation>
    <scope>NUCLEOTIDE SEQUENCE [LARGE SCALE GENOMIC DNA]</scope>
    <source>
        <strain evidence="1">HYR1</strain>
    </source>
</reference>
<accession>A0A3M7RV66</accession>
<evidence type="ECO:0000313" key="2">
    <source>
        <dbReference type="Proteomes" id="UP000276133"/>
    </source>
</evidence>
<keyword evidence="2" id="KW-1185">Reference proteome</keyword>
<gene>
    <name evidence="1" type="ORF">BpHYR1_044580</name>
</gene>
<dbReference type="AlphaFoldDB" id="A0A3M7RV66"/>
<evidence type="ECO:0000313" key="1">
    <source>
        <dbReference type="EMBL" id="RNA27350.1"/>
    </source>
</evidence>
<dbReference type="Proteomes" id="UP000276133">
    <property type="component" value="Unassembled WGS sequence"/>
</dbReference>
<organism evidence="1 2">
    <name type="scientific">Brachionus plicatilis</name>
    <name type="common">Marine rotifer</name>
    <name type="synonym">Brachionus muelleri</name>
    <dbReference type="NCBI Taxonomy" id="10195"/>
    <lineage>
        <taxon>Eukaryota</taxon>
        <taxon>Metazoa</taxon>
        <taxon>Spiralia</taxon>
        <taxon>Gnathifera</taxon>
        <taxon>Rotifera</taxon>
        <taxon>Eurotatoria</taxon>
        <taxon>Monogononta</taxon>
        <taxon>Pseudotrocha</taxon>
        <taxon>Ploima</taxon>
        <taxon>Brachionidae</taxon>
        <taxon>Brachionus</taxon>
    </lineage>
</organism>